<dbReference type="EMBL" id="CAJNOR010015072">
    <property type="protein sequence ID" value="CAF1681086.1"/>
    <property type="molecule type" value="Genomic_DNA"/>
</dbReference>
<dbReference type="AlphaFoldDB" id="A0A816GY34"/>
<name>A0A816GY34_ADIRI</name>
<feature type="non-terminal residue" evidence="2">
    <location>
        <position position="1"/>
    </location>
</feature>
<reference evidence="2" key="1">
    <citation type="submission" date="2021-02" db="EMBL/GenBank/DDBJ databases">
        <authorList>
            <person name="Nowell W R."/>
        </authorList>
    </citation>
    <scope>NUCLEOTIDE SEQUENCE</scope>
</reference>
<protein>
    <submittedName>
        <fullName evidence="2">Uncharacterized protein</fullName>
    </submittedName>
</protein>
<evidence type="ECO:0000313" key="3">
    <source>
        <dbReference type="Proteomes" id="UP000663828"/>
    </source>
</evidence>
<organism evidence="2 3">
    <name type="scientific">Adineta ricciae</name>
    <name type="common">Rotifer</name>
    <dbReference type="NCBI Taxonomy" id="249248"/>
    <lineage>
        <taxon>Eukaryota</taxon>
        <taxon>Metazoa</taxon>
        <taxon>Spiralia</taxon>
        <taxon>Gnathifera</taxon>
        <taxon>Rotifera</taxon>
        <taxon>Eurotatoria</taxon>
        <taxon>Bdelloidea</taxon>
        <taxon>Adinetida</taxon>
        <taxon>Adinetidae</taxon>
        <taxon>Adineta</taxon>
    </lineage>
</organism>
<proteinExistence type="predicted"/>
<sequence>MFRYKKKQQHNLSIARHHVSVNEKIVLSTSDTQMFESHDGIDEDDQILRSEEEFDSGDVDMDTEVPLDALYELELEAETDADEIEEDEAKFSFLNGER</sequence>
<comment type="caution">
    <text evidence="2">The sequence shown here is derived from an EMBL/GenBank/DDBJ whole genome shotgun (WGS) entry which is preliminary data.</text>
</comment>
<keyword evidence="3" id="KW-1185">Reference proteome</keyword>
<feature type="compositionally biased region" description="Basic and acidic residues" evidence="1">
    <location>
        <begin position="36"/>
        <end position="51"/>
    </location>
</feature>
<accession>A0A816GY34</accession>
<dbReference type="Proteomes" id="UP000663828">
    <property type="component" value="Unassembled WGS sequence"/>
</dbReference>
<evidence type="ECO:0000313" key="2">
    <source>
        <dbReference type="EMBL" id="CAF1681086.1"/>
    </source>
</evidence>
<gene>
    <name evidence="2" type="ORF">XAT740_LOCUS60569</name>
</gene>
<feature type="region of interest" description="Disordered" evidence="1">
    <location>
        <begin position="35"/>
        <end position="61"/>
    </location>
</feature>
<evidence type="ECO:0000256" key="1">
    <source>
        <dbReference type="SAM" id="MobiDB-lite"/>
    </source>
</evidence>
<feature type="compositionally biased region" description="Acidic residues" evidence="1">
    <location>
        <begin position="52"/>
        <end position="61"/>
    </location>
</feature>